<gene>
    <name evidence="6" type="ORF">QE405_002718</name>
</gene>
<evidence type="ECO:0000256" key="3">
    <source>
        <dbReference type="ARBA" id="ARBA00022729"/>
    </source>
</evidence>
<dbReference type="GO" id="GO:0030313">
    <property type="term" value="C:cell envelope"/>
    <property type="evidence" value="ECO:0007669"/>
    <property type="project" value="UniProtKB-SubCell"/>
</dbReference>
<dbReference type="Gene3D" id="3.40.50.2300">
    <property type="match status" value="2"/>
</dbReference>
<dbReference type="EMBL" id="JAUTAN010000001">
    <property type="protein sequence ID" value="MDQ1105434.1"/>
    <property type="molecule type" value="Genomic_DNA"/>
</dbReference>
<accession>A0AAJ1U133</accession>
<dbReference type="InterPro" id="IPR025997">
    <property type="entry name" value="SBP_2_dom"/>
</dbReference>
<proteinExistence type="inferred from homology"/>
<keyword evidence="3 4" id="KW-0732">Signal</keyword>
<dbReference type="SUPFAM" id="SSF53822">
    <property type="entry name" value="Periplasmic binding protein-like I"/>
    <property type="match status" value="1"/>
</dbReference>
<dbReference type="AlphaFoldDB" id="A0AAJ1U133"/>
<dbReference type="PANTHER" id="PTHR46847:SF1">
    <property type="entry name" value="D-ALLOSE-BINDING PERIPLASMIC PROTEIN-RELATED"/>
    <property type="match status" value="1"/>
</dbReference>
<evidence type="ECO:0000313" key="7">
    <source>
        <dbReference type="Proteomes" id="UP001239215"/>
    </source>
</evidence>
<organism evidence="6 7">
    <name type="scientific">Nocardioides zeae</name>
    <dbReference type="NCBI Taxonomy" id="1457234"/>
    <lineage>
        <taxon>Bacteria</taxon>
        <taxon>Bacillati</taxon>
        <taxon>Actinomycetota</taxon>
        <taxon>Actinomycetes</taxon>
        <taxon>Propionibacteriales</taxon>
        <taxon>Nocardioidaceae</taxon>
        <taxon>Nocardioides</taxon>
    </lineage>
</organism>
<dbReference type="PROSITE" id="PS51257">
    <property type="entry name" value="PROKAR_LIPOPROTEIN"/>
    <property type="match status" value="1"/>
</dbReference>
<reference evidence="6" key="1">
    <citation type="submission" date="2023-07" db="EMBL/GenBank/DDBJ databases">
        <title>Functional and genomic diversity of the sorghum phyllosphere microbiome.</title>
        <authorList>
            <person name="Shade A."/>
        </authorList>
    </citation>
    <scope>NUCLEOTIDE SEQUENCE</scope>
    <source>
        <strain evidence="6">SORGH_AS_1067</strain>
    </source>
</reference>
<name>A0AAJ1U133_9ACTN</name>
<comment type="caution">
    <text evidence="6">The sequence shown here is derived from an EMBL/GenBank/DDBJ whole genome shotgun (WGS) entry which is preliminary data.</text>
</comment>
<sequence>MLKKSTKIRALTIVSAASLVGSLAACGSSTTSGGGSTDADVLTTAEEQVAALYEGTEGTPPTDGPAAVSGKKVWVISCGQAAVGCSVPTNAAVDAANEIGWDTTLYDGAFGANDGYNNGIRQAVAAGTDGIILIDVACGSVEQSLTEAQTAGIQVMSYEGHPCEDDATLTNELQYSSDITSGEAFATSIGEANAWYLIDQLGGEGTVLDFQFVDNQYAMALDAGFQRVMETAPGISVETATINLSDYSNPSTFQQKTSAALLGAPTATGINAPFASFILGGVGQAVTSSGREIATITGDGYEANMAQIASGRGQTAAMAYDSTWIGWALVDSLNRLLAGQQPVPAGIGLKLVDKDHNLPSSGDYATSVYFKTAYEAIWEG</sequence>
<feature type="domain" description="Periplasmic binding protein" evidence="5">
    <location>
        <begin position="90"/>
        <end position="340"/>
    </location>
</feature>
<dbReference type="RefSeq" id="WP_307201629.1">
    <property type="nucleotide sequence ID" value="NZ_JAUTAN010000001.1"/>
</dbReference>
<evidence type="ECO:0000313" key="6">
    <source>
        <dbReference type="EMBL" id="MDQ1105434.1"/>
    </source>
</evidence>
<feature type="chain" id="PRO_5042567229" evidence="4">
    <location>
        <begin position="25"/>
        <end position="380"/>
    </location>
</feature>
<protein>
    <submittedName>
        <fullName evidence="6">Ribose transport system substrate-binding protein</fullName>
    </submittedName>
</protein>
<dbReference type="Proteomes" id="UP001239215">
    <property type="component" value="Unassembled WGS sequence"/>
</dbReference>
<evidence type="ECO:0000259" key="5">
    <source>
        <dbReference type="Pfam" id="PF13407"/>
    </source>
</evidence>
<dbReference type="Pfam" id="PF13407">
    <property type="entry name" value="Peripla_BP_4"/>
    <property type="match status" value="1"/>
</dbReference>
<comment type="similarity">
    <text evidence="2">Belongs to the bacterial solute-binding protein 2 family.</text>
</comment>
<evidence type="ECO:0000256" key="2">
    <source>
        <dbReference type="ARBA" id="ARBA00007639"/>
    </source>
</evidence>
<evidence type="ECO:0000256" key="4">
    <source>
        <dbReference type="SAM" id="SignalP"/>
    </source>
</evidence>
<evidence type="ECO:0000256" key="1">
    <source>
        <dbReference type="ARBA" id="ARBA00004196"/>
    </source>
</evidence>
<dbReference type="PANTHER" id="PTHR46847">
    <property type="entry name" value="D-ALLOSE-BINDING PERIPLASMIC PROTEIN-RELATED"/>
    <property type="match status" value="1"/>
</dbReference>
<dbReference type="GO" id="GO:0030246">
    <property type="term" value="F:carbohydrate binding"/>
    <property type="evidence" value="ECO:0007669"/>
    <property type="project" value="UniProtKB-ARBA"/>
</dbReference>
<comment type="subcellular location">
    <subcellularLocation>
        <location evidence="1">Cell envelope</location>
    </subcellularLocation>
</comment>
<dbReference type="InterPro" id="IPR028082">
    <property type="entry name" value="Peripla_BP_I"/>
</dbReference>
<feature type="signal peptide" evidence="4">
    <location>
        <begin position="1"/>
        <end position="24"/>
    </location>
</feature>